<dbReference type="InterPro" id="IPR018044">
    <property type="entry name" value="Peptidase_S11"/>
</dbReference>
<dbReference type="Proteomes" id="UP000317199">
    <property type="component" value="Chromosome"/>
</dbReference>
<dbReference type="InterPro" id="IPR012907">
    <property type="entry name" value="Peptidase_S11_C"/>
</dbReference>
<comment type="function">
    <text evidence="1">Removes C-terminal D-alanyl residues from sugar-peptide cell wall precursors.</text>
</comment>
<feature type="active site" description="Proton acceptor" evidence="13">
    <location>
        <position position="94"/>
    </location>
</feature>
<dbReference type="OrthoDB" id="9795979at2"/>
<dbReference type="Gene3D" id="2.60.410.10">
    <property type="entry name" value="D-Ala-D-Ala carboxypeptidase, C-terminal domain"/>
    <property type="match status" value="1"/>
</dbReference>
<evidence type="ECO:0000256" key="15">
    <source>
        <dbReference type="RuleBase" id="RU004016"/>
    </source>
</evidence>
<protein>
    <recommendedName>
        <fullName evidence="4">serine-type D-Ala-D-Ala carboxypeptidase</fullName>
        <ecNumber evidence="4">3.4.16.4</ecNumber>
    </recommendedName>
</protein>
<dbReference type="PRINTS" id="PR00725">
    <property type="entry name" value="DADACBPTASE1"/>
</dbReference>
<dbReference type="GO" id="GO:0009252">
    <property type="term" value="P:peptidoglycan biosynthetic process"/>
    <property type="evidence" value="ECO:0007669"/>
    <property type="project" value="UniProtKB-UniPathway"/>
</dbReference>
<dbReference type="GO" id="GO:0008360">
    <property type="term" value="P:regulation of cell shape"/>
    <property type="evidence" value="ECO:0007669"/>
    <property type="project" value="UniProtKB-KW"/>
</dbReference>
<keyword evidence="20" id="KW-1185">Reference proteome</keyword>
<dbReference type="UniPathway" id="UPA00219"/>
<dbReference type="EC" id="3.4.16.4" evidence="4"/>
<evidence type="ECO:0000256" key="7">
    <source>
        <dbReference type="ARBA" id="ARBA00022729"/>
    </source>
</evidence>
<evidence type="ECO:0000256" key="9">
    <source>
        <dbReference type="ARBA" id="ARBA00022960"/>
    </source>
</evidence>
<evidence type="ECO:0000256" key="2">
    <source>
        <dbReference type="ARBA" id="ARBA00004752"/>
    </source>
</evidence>
<dbReference type="SMART" id="SM00936">
    <property type="entry name" value="PBP5_C"/>
    <property type="match status" value="1"/>
</dbReference>
<dbReference type="InterPro" id="IPR037167">
    <property type="entry name" value="Peptidase_S11_C_sf"/>
</dbReference>
<evidence type="ECO:0000313" key="19">
    <source>
        <dbReference type="EMBL" id="QDH71190.1"/>
    </source>
</evidence>
<dbReference type="KEGG" id="lyj:FKV23_14650"/>
<dbReference type="Pfam" id="PF07943">
    <property type="entry name" value="PBP5_C"/>
    <property type="match status" value="1"/>
</dbReference>
<sequence length="416" mass="44849">MKLESVKIRAAVKATALTAITTVVVGFAFAQAPGSGAEAPPTPGPAQTAASDALPVPPAPEITGTAWILMDAVSGNVLAGHNVDQPVEPASITKVMTSYVLAAEMAAGKINEDDPVMMSENAWRKGGARTDGSYSGFEVNKTAPLLEMEKGMVVQSGNDAAIALAEHIAGSEEAFAALMNQYAQRIGMKNSHFVNATGLPGEGHITTARDLALLGRALIHDYPKAYSYNKIKEYTVGSITQSNRNLLLWRDASVDGIKTGHTSAAGYCLMASAQRGDQRLISVVMGSTSEAQRASDSQALLNWGFRFYETHKLYEPNQAIASQKTWKGKADEVKLGVAEPLLVTVPRGRYEQLKPMMDVPRTLVAPIEQGQTIGAVKVMLDDKIIAQRPLVAIEAVEQAGFFKRLWDEFWMWWDSE</sequence>
<evidence type="ECO:0000256" key="1">
    <source>
        <dbReference type="ARBA" id="ARBA00003217"/>
    </source>
</evidence>
<dbReference type="PANTHER" id="PTHR21581">
    <property type="entry name" value="D-ALANYL-D-ALANINE CARBOXYPEPTIDASE"/>
    <property type="match status" value="1"/>
</dbReference>
<feature type="chain" id="PRO_5021866832" description="serine-type D-Ala-D-Ala carboxypeptidase" evidence="17">
    <location>
        <begin position="31"/>
        <end position="416"/>
    </location>
</feature>
<keyword evidence="10" id="KW-0573">Peptidoglycan synthesis</keyword>
<name>A0A514BUY7_9GAMM</name>
<evidence type="ECO:0000256" key="4">
    <source>
        <dbReference type="ARBA" id="ARBA00012448"/>
    </source>
</evidence>
<keyword evidence="5 19" id="KW-0121">Carboxypeptidase</keyword>
<dbReference type="RefSeq" id="WP_141624522.1">
    <property type="nucleotide sequence ID" value="NZ_CP041242.1"/>
</dbReference>
<dbReference type="InterPro" id="IPR012338">
    <property type="entry name" value="Beta-lactam/transpept-like"/>
</dbReference>
<proteinExistence type="inferred from homology"/>
<keyword evidence="11" id="KW-0961">Cell wall biogenesis/degradation</keyword>
<feature type="active site" description="Acyl-ester intermediate" evidence="13">
    <location>
        <position position="91"/>
    </location>
</feature>
<dbReference type="GO" id="GO:0009002">
    <property type="term" value="F:serine-type D-Ala-D-Ala carboxypeptidase activity"/>
    <property type="evidence" value="ECO:0007669"/>
    <property type="project" value="UniProtKB-EC"/>
</dbReference>
<keyword evidence="6" id="KW-0645">Protease</keyword>
<evidence type="ECO:0000256" key="16">
    <source>
        <dbReference type="SAM" id="MobiDB-lite"/>
    </source>
</evidence>
<feature type="active site" evidence="13">
    <location>
        <position position="156"/>
    </location>
</feature>
<evidence type="ECO:0000259" key="18">
    <source>
        <dbReference type="SMART" id="SM00936"/>
    </source>
</evidence>
<gene>
    <name evidence="19" type="ORF">FKV23_14650</name>
</gene>
<keyword evidence="9" id="KW-0133">Cell shape</keyword>
<feature type="compositionally biased region" description="Low complexity" evidence="16">
    <location>
        <begin position="34"/>
        <end position="51"/>
    </location>
</feature>
<dbReference type="SUPFAM" id="SSF56601">
    <property type="entry name" value="beta-lactamase/transpeptidase-like"/>
    <property type="match status" value="1"/>
</dbReference>
<evidence type="ECO:0000256" key="11">
    <source>
        <dbReference type="ARBA" id="ARBA00023316"/>
    </source>
</evidence>
<evidence type="ECO:0000256" key="10">
    <source>
        <dbReference type="ARBA" id="ARBA00022984"/>
    </source>
</evidence>
<evidence type="ECO:0000256" key="12">
    <source>
        <dbReference type="ARBA" id="ARBA00034000"/>
    </source>
</evidence>
<evidence type="ECO:0000256" key="5">
    <source>
        <dbReference type="ARBA" id="ARBA00022645"/>
    </source>
</evidence>
<keyword evidence="8" id="KW-0378">Hydrolase</keyword>
<keyword evidence="7 17" id="KW-0732">Signal</keyword>
<dbReference type="EMBL" id="CP041242">
    <property type="protein sequence ID" value="QDH71190.1"/>
    <property type="molecule type" value="Genomic_DNA"/>
</dbReference>
<feature type="signal peptide" evidence="17">
    <location>
        <begin position="1"/>
        <end position="30"/>
    </location>
</feature>
<evidence type="ECO:0000256" key="13">
    <source>
        <dbReference type="PIRSR" id="PIRSR618044-1"/>
    </source>
</evidence>
<dbReference type="Pfam" id="PF00768">
    <property type="entry name" value="Peptidase_S11"/>
    <property type="match status" value="1"/>
</dbReference>
<feature type="binding site" evidence="14">
    <location>
        <position position="258"/>
    </location>
    <ligand>
        <name>substrate</name>
    </ligand>
</feature>
<evidence type="ECO:0000313" key="20">
    <source>
        <dbReference type="Proteomes" id="UP000317199"/>
    </source>
</evidence>
<feature type="domain" description="Peptidase S11 D-Ala-D-Ala carboxypeptidase A C-terminal" evidence="18">
    <location>
        <begin position="308"/>
        <end position="398"/>
    </location>
</feature>
<accession>A0A514BUY7</accession>
<comment type="catalytic activity">
    <reaction evidence="12">
        <text>Preferential cleavage: (Ac)2-L-Lys-D-Ala-|-D-Ala. Also transpeptidation of peptidyl-alanyl moieties that are N-acyl substituents of D-alanine.</text>
        <dbReference type="EC" id="3.4.16.4"/>
    </reaction>
</comment>
<comment type="pathway">
    <text evidence="2">Cell wall biogenesis; peptidoglycan biosynthesis.</text>
</comment>
<feature type="region of interest" description="Disordered" evidence="16">
    <location>
        <begin position="34"/>
        <end position="54"/>
    </location>
</feature>
<evidence type="ECO:0000256" key="6">
    <source>
        <dbReference type="ARBA" id="ARBA00022670"/>
    </source>
</evidence>
<dbReference type="GO" id="GO:0006508">
    <property type="term" value="P:proteolysis"/>
    <property type="evidence" value="ECO:0007669"/>
    <property type="project" value="UniProtKB-KW"/>
</dbReference>
<dbReference type="GO" id="GO:0071555">
    <property type="term" value="P:cell wall organization"/>
    <property type="evidence" value="ECO:0007669"/>
    <property type="project" value="UniProtKB-KW"/>
</dbReference>
<comment type="similarity">
    <text evidence="3 15">Belongs to the peptidase S11 family.</text>
</comment>
<dbReference type="SUPFAM" id="SSF69189">
    <property type="entry name" value="Penicillin-binding protein associated domain"/>
    <property type="match status" value="1"/>
</dbReference>
<dbReference type="InterPro" id="IPR001967">
    <property type="entry name" value="Peptidase_S11_N"/>
</dbReference>
<evidence type="ECO:0000256" key="8">
    <source>
        <dbReference type="ARBA" id="ARBA00022801"/>
    </source>
</evidence>
<organism evidence="19 20">
    <name type="scientific">Marilutibacter alkalisoli</name>
    <dbReference type="NCBI Taxonomy" id="2591633"/>
    <lineage>
        <taxon>Bacteria</taxon>
        <taxon>Pseudomonadati</taxon>
        <taxon>Pseudomonadota</taxon>
        <taxon>Gammaproteobacteria</taxon>
        <taxon>Lysobacterales</taxon>
        <taxon>Lysobacteraceae</taxon>
        <taxon>Marilutibacter</taxon>
    </lineage>
</organism>
<evidence type="ECO:0000256" key="3">
    <source>
        <dbReference type="ARBA" id="ARBA00007164"/>
    </source>
</evidence>
<dbReference type="PANTHER" id="PTHR21581:SF6">
    <property type="entry name" value="TRAFFICKING PROTEIN PARTICLE COMPLEX SUBUNIT 12"/>
    <property type="match status" value="1"/>
</dbReference>
<dbReference type="Gene3D" id="3.40.710.10">
    <property type="entry name" value="DD-peptidase/beta-lactamase superfamily"/>
    <property type="match status" value="1"/>
</dbReference>
<dbReference type="InterPro" id="IPR015956">
    <property type="entry name" value="Peniciliin-bd_prot_C_sf"/>
</dbReference>
<reference evidence="19 20" key="1">
    <citation type="submission" date="2019-06" db="EMBL/GenBank/DDBJ databases">
        <title>Lysobacter alkalisoli sp. nov. isolated from saline-alkali soil.</title>
        <authorList>
            <person name="Sun J.-Q."/>
            <person name="Xu L."/>
        </authorList>
    </citation>
    <scope>NUCLEOTIDE SEQUENCE [LARGE SCALE GENOMIC DNA]</scope>
    <source>
        <strain evidence="19 20">SJ-36</strain>
    </source>
</reference>
<dbReference type="AlphaFoldDB" id="A0A514BUY7"/>
<evidence type="ECO:0000256" key="17">
    <source>
        <dbReference type="SAM" id="SignalP"/>
    </source>
</evidence>
<evidence type="ECO:0000256" key="14">
    <source>
        <dbReference type="PIRSR" id="PIRSR618044-2"/>
    </source>
</evidence>